<evidence type="ECO:0000313" key="3">
    <source>
        <dbReference type="EMBL" id="MBB3142992.1"/>
    </source>
</evidence>
<feature type="region of interest" description="Disordered" evidence="1">
    <location>
        <begin position="114"/>
        <end position="142"/>
    </location>
</feature>
<dbReference type="PANTHER" id="PTHR34703:SF1">
    <property type="entry name" value="ANTIPORTER SUBUNIT MNHG2-RELATED"/>
    <property type="match status" value="1"/>
</dbReference>
<keyword evidence="2" id="KW-0472">Membrane</keyword>
<gene>
    <name evidence="3" type="ORF">FHR96_003905</name>
</gene>
<keyword evidence="2" id="KW-0812">Transmembrane</keyword>
<dbReference type="GO" id="GO:0015385">
    <property type="term" value="F:sodium:proton antiporter activity"/>
    <property type="evidence" value="ECO:0007669"/>
    <property type="project" value="TreeGrafter"/>
</dbReference>
<dbReference type="Pfam" id="PF03334">
    <property type="entry name" value="PhaG_MnhG_YufB"/>
    <property type="match status" value="1"/>
</dbReference>
<comment type="caution">
    <text evidence="3">The sequence shown here is derived from an EMBL/GenBank/DDBJ whole genome shotgun (WGS) entry which is preliminary data.</text>
</comment>
<dbReference type="Proteomes" id="UP000525987">
    <property type="component" value="Unassembled WGS sequence"/>
</dbReference>
<keyword evidence="4" id="KW-1185">Reference proteome</keyword>
<dbReference type="NCBIfam" id="NF009316">
    <property type="entry name" value="PRK12674.1-5"/>
    <property type="match status" value="1"/>
</dbReference>
<evidence type="ECO:0000313" key="4">
    <source>
        <dbReference type="Proteomes" id="UP000525987"/>
    </source>
</evidence>
<accession>A0A7W5C1A3</accession>
<dbReference type="AlphaFoldDB" id="A0A7W5C1A3"/>
<dbReference type="PANTHER" id="PTHR34703">
    <property type="entry name" value="ANTIPORTER SUBUNIT MNHG2-RELATED"/>
    <property type="match status" value="1"/>
</dbReference>
<feature type="transmembrane region" description="Helical" evidence="2">
    <location>
        <begin position="45"/>
        <end position="63"/>
    </location>
</feature>
<sequence length="142" mass="15646">MTFYVILEGVISLFLIAGGAFAFIGSLGMAHLRDFYMRLHGPTKATTMGIGCILVGSMCYFGIADNEPVIQEVLIALFLFITAPVSAHLLAKTGLHLRLEYINKTRGRPVELHKEEIGETPVPHGTPEERAPITLEKRSSRH</sequence>
<feature type="transmembrane region" description="Helical" evidence="2">
    <location>
        <begin position="69"/>
        <end position="91"/>
    </location>
</feature>
<keyword evidence="2" id="KW-1133">Transmembrane helix</keyword>
<name>A0A7W5C1A3_9GAMM</name>
<dbReference type="NCBIfam" id="TIGR01300">
    <property type="entry name" value="CPA3_mnhG_phaG"/>
    <property type="match status" value="1"/>
</dbReference>
<protein>
    <submittedName>
        <fullName evidence="3">Multicomponent K+:H+ antiporter subunit G</fullName>
    </submittedName>
</protein>
<organism evidence="3 4">
    <name type="scientific">Halomonas organivorans</name>
    <dbReference type="NCBI Taxonomy" id="257772"/>
    <lineage>
        <taxon>Bacteria</taxon>
        <taxon>Pseudomonadati</taxon>
        <taxon>Pseudomonadota</taxon>
        <taxon>Gammaproteobacteria</taxon>
        <taxon>Oceanospirillales</taxon>
        <taxon>Halomonadaceae</taxon>
        <taxon>Halomonas</taxon>
    </lineage>
</organism>
<proteinExistence type="predicted"/>
<evidence type="ECO:0000256" key="1">
    <source>
        <dbReference type="SAM" id="MobiDB-lite"/>
    </source>
</evidence>
<feature type="compositionally biased region" description="Basic and acidic residues" evidence="1">
    <location>
        <begin position="126"/>
        <end position="142"/>
    </location>
</feature>
<evidence type="ECO:0000256" key="2">
    <source>
        <dbReference type="SAM" id="Phobius"/>
    </source>
</evidence>
<dbReference type="EMBL" id="JACHXM010000031">
    <property type="protein sequence ID" value="MBB3142992.1"/>
    <property type="molecule type" value="Genomic_DNA"/>
</dbReference>
<reference evidence="3 4" key="1">
    <citation type="submission" date="2020-08" db="EMBL/GenBank/DDBJ databases">
        <title>Genomic Encyclopedia of Type Strains, Phase III (KMG-III): the genomes of soil and plant-associated and newly described type strains.</title>
        <authorList>
            <person name="Whitman W."/>
        </authorList>
    </citation>
    <scope>NUCLEOTIDE SEQUENCE [LARGE SCALE GENOMIC DNA]</scope>
    <source>
        <strain evidence="3 4">CECT 5995</strain>
    </source>
</reference>
<dbReference type="InterPro" id="IPR005133">
    <property type="entry name" value="PhaG_MnhG_YufB"/>
</dbReference>
<feature type="transmembrane region" description="Helical" evidence="2">
    <location>
        <begin position="6"/>
        <end position="24"/>
    </location>
</feature>
<dbReference type="RefSeq" id="WP_183389343.1">
    <property type="nucleotide sequence ID" value="NZ_JACHXM010000031.1"/>
</dbReference>